<dbReference type="AlphaFoldDB" id="A0A918JHB5"/>
<dbReference type="Proteomes" id="UP000620224">
    <property type="component" value="Unassembled WGS sequence"/>
</dbReference>
<organism evidence="2 3">
    <name type="scientific">Streptomyces lucensis JCM 4490</name>
    <dbReference type="NCBI Taxonomy" id="1306176"/>
    <lineage>
        <taxon>Bacteria</taxon>
        <taxon>Bacillati</taxon>
        <taxon>Actinomycetota</taxon>
        <taxon>Actinomycetes</taxon>
        <taxon>Kitasatosporales</taxon>
        <taxon>Streptomycetaceae</taxon>
        <taxon>Streptomyces</taxon>
    </lineage>
</organism>
<comment type="caution">
    <text evidence="2">The sequence shown here is derived from an EMBL/GenBank/DDBJ whole genome shotgun (WGS) entry which is preliminary data.</text>
</comment>
<feature type="chain" id="PRO_5037274222" evidence="1">
    <location>
        <begin position="28"/>
        <end position="179"/>
    </location>
</feature>
<name>A0A918JHB5_9ACTN</name>
<evidence type="ECO:0000313" key="3">
    <source>
        <dbReference type="Proteomes" id="UP000620224"/>
    </source>
</evidence>
<dbReference type="EMBL" id="BMUE01000024">
    <property type="protein sequence ID" value="GGW80124.1"/>
    <property type="molecule type" value="Genomic_DNA"/>
</dbReference>
<gene>
    <name evidence="2" type="ORF">GCM10010503_67020</name>
</gene>
<accession>A0A918JHB5</accession>
<proteinExistence type="predicted"/>
<keyword evidence="1" id="KW-0732">Signal</keyword>
<protein>
    <submittedName>
        <fullName evidence="2">Uncharacterized protein</fullName>
    </submittedName>
</protein>
<sequence length="179" mass="19363">MIARRLAGTALALVSALTVSAPASAHAGGRDAAVDRQLGTAYAATARYKYLPLATDAGYEPHLCLERPQGGMGFHYFNESLFGSLDPARPAGLLYEATGKGGRRLVGVEWVVPVTGRNMKRPHLFGQAFQGPMAGHYPGMPTHYDLHAWLYKKNPDGLFRQWNPRVKCPASAMKGMSGH</sequence>
<evidence type="ECO:0000256" key="1">
    <source>
        <dbReference type="SAM" id="SignalP"/>
    </source>
</evidence>
<reference evidence="2" key="1">
    <citation type="journal article" date="2014" name="Int. J. Syst. Evol. Microbiol.">
        <title>Complete genome sequence of Corynebacterium casei LMG S-19264T (=DSM 44701T), isolated from a smear-ripened cheese.</title>
        <authorList>
            <consortium name="US DOE Joint Genome Institute (JGI-PGF)"/>
            <person name="Walter F."/>
            <person name="Albersmeier A."/>
            <person name="Kalinowski J."/>
            <person name="Ruckert C."/>
        </authorList>
    </citation>
    <scope>NUCLEOTIDE SEQUENCE</scope>
    <source>
        <strain evidence="2">JCM 4490</strain>
    </source>
</reference>
<feature type="signal peptide" evidence="1">
    <location>
        <begin position="1"/>
        <end position="27"/>
    </location>
</feature>
<evidence type="ECO:0000313" key="2">
    <source>
        <dbReference type="EMBL" id="GGW80124.1"/>
    </source>
</evidence>
<keyword evidence="3" id="KW-1185">Reference proteome</keyword>
<reference evidence="2" key="2">
    <citation type="submission" date="2020-09" db="EMBL/GenBank/DDBJ databases">
        <authorList>
            <person name="Sun Q."/>
            <person name="Ohkuma M."/>
        </authorList>
    </citation>
    <scope>NUCLEOTIDE SEQUENCE</scope>
    <source>
        <strain evidence="2">JCM 4490</strain>
    </source>
</reference>